<feature type="region of interest" description="Disordered" evidence="1">
    <location>
        <begin position="47"/>
        <end position="143"/>
    </location>
</feature>
<dbReference type="PROSITE" id="PS00430">
    <property type="entry name" value="TONB_DEPENDENT_REC_1"/>
    <property type="match status" value="1"/>
</dbReference>
<reference evidence="3" key="1">
    <citation type="journal article" date="2002" name="Nature">
        <title>Sequence and analysis of rice chromosome 4.</title>
        <authorList>
            <person name="Feng Q."/>
            <person name="Zhang Y."/>
            <person name="Hao P."/>
            <person name="Wang S."/>
            <person name="Fu G."/>
            <person name="Huang Y."/>
            <person name="Li Y."/>
            <person name="Zhu J."/>
            <person name="Liu Y."/>
            <person name="Hu X."/>
            <person name="Jia P."/>
            <person name="Zhang Y."/>
            <person name="Zhao Q."/>
            <person name="Ying K."/>
            <person name="Yu S."/>
            <person name="Tang Y."/>
            <person name="Weng Q."/>
            <person name="Zhang L."/>
            <person name="Lu Y."/>
            <person name="Mu J."/>
            <person name="Lu Y."/>
            <person name="Zhang L.S."/>
            <person name="Yu Z."/>
            <person name="Fan D."/>
            <person name="Liu X."/>
            <person name="Lu T."/>
            <person name="Li C."/>
            <person name="Wu Y."/>
            <person name="Sun T."/>
            <person name="Lei H."/>
            <person name="Li T."/>
            <person name="Hu H."/>
            <person name="Guan J."/>
            <person name="Wu M."/>
            <person name="Zhang R."/>
            <person name="Zhou B."/>
            <person name="Chen Z."/>
            <person name="Chen L."/>
            <person name="Jin Z."/>
            <person name="Wang R."/>
            <person name="Yin H."/>
            <person name="Cai Z."/>
            <person name="Ren S."/>
            <person name="Lv G."/>
            <person name="Gu W."/>
            <person name="Zhu G."/>
            <person name="Tu Y."/>
            <person name="Jia J."/>
            <person name="Zhang Y."/>
            <person name="Chen J."/>
            <person name="Kang H."/>
            <person name="Chen X."/>
            <person name="Shao C."/>
            <person name="Sun Y."/>
            <person name="Hu Q."/>
            <person name="Zhang X."/>
            <person name="Zhang W."/>
            <person name="Wang L."/>
            <person name="Ding C."/>
            <person name="Sheng H."/>
            <person name="Gu J."/>
            <person name="Chen S."/>
            <person name="Ni L."/>
            <person name="Zhu F."/>
            <person name="Chen W."/>
            <person name="Lan L."/>
            <person name="Lai Y."/>
            <person name="Cheng Z."/>
            <person name="Gu M."/>
            <person name="Jiang J."/>
            <person name="Li J."/>
            <person name="Hong G."/>
            <person name="Xue Y."/>
            <person name="Han B."/>
        </authorList>
    </citation>
    <scope>NUCLEOTIDE SEQUENCE</scope>
</reference>
<feature type="region of interest" description="Disordered" evidence="1">
    <location>
        <begin position="215"/>
        <end position="273"/>
    </location>
</feature>
<feature type="chain" id="PRO_5004162294" evidence="2">
    <location>
        <begin position="24"/>
        <end position="361"/>
    </location>
</feature>
<feature type="compositionally biased region" description="Low complexity" evidence="1">
    <location>
        <begin position="96"/>
        <end position="109"/>
    </location>
</feature>
<proteinExistence type="predicted"/>
<evidence type="ECO:0000256" key="1">
    <source>
        <dbReference type="SAM" id="MobiDB-lite"/>
    </source>
</evidence>
<feature type="compositionally biased region" description="Low complexity" evidence="1">
    <location>
        <begin position="58"/>
        <end position="71"/>
    </location>
</feature>
<gene>
    <name evidence="3" type="primary">OSIGBa0147J19.6</name>
</gene>
<name>Q01KM3_ORYSA</name>
<evidence type="ECO:0000313" key="3">
    <source>
        <dbReference type="EMBL" id="CAH66702.1"/>
    </source>
</evidence>
<dbReference type="EMBL" id="CR855136">
    <property type="protein sequence ID" value="CAH66702.1"/>
    <property type="molecule type" value="Genomic_DNA"/>
</dbReference>
<keyword evidence="2" id="KW-0732">Signal</keyword>
<accession>Q01KM3</accession>
<evidence type="ECO:0000256" key="2">
    <source>
        <dbReference type="SAM" id="SignalP"/>
    </source>
</evidence>
<feature type="compositionally biased region" description="Low complexity" evidence="1">
    <location>
        <begin position="215"/>
        <end position="227"/>
    </location>
</feature>
<feature type="compositionally biased region" description="Basic residues" evidence="1">
    <location>
        <begin position="110"/>
        <end position="143"/>
    </location>
</feature>
<feature type="compositionally biased region" description="Polar residues" evidence="1">
    <location>
        <begin position="48"/>
        <end position="57"/>
    </location>
</feature>
<dbReference type="InterPro" id="IPR010916">
    <property type="entry name" value="TonB_box_CS"/>
</dbReference>
<protein>
    <submittedName>
        <fullName evidence="3">OSIGBa0147J19.6 protein</fullName>
    </submittedName>
</protein>
<sequence>MNRVHGLHLIVLTSLCCVALSAGEGDRRSVLWRGGSIAVEDAADSVLVSPSGTSRAASTRWRPTPTRSPSGSPRPPTPPSRGRQPRHPRERRLLARRAPQGRLAGAAGLRRPRRVEHQHQRHAGRPRPAPRHRQPRRLRRRRQPAVAELRLAHGHAPAGAARDAVQAARVRRGEGLPVLRLLQVLLRQQQHPQPDVRRTGDQQQLLAGPLQEVVGQQPDGVQQQPPRQLRPPRRLHGERPAAVQRLRHGRRRRHEAAHARLRRQPPPLQPRRRRRALARHVGHGPEAVRRARFVRPLRHMHVQPRPDVLLPRRLCASRRERLEQGMPAHVRRHVRRGRRVRRDAAHRLLGLRPQLHRRDLV</sequence>
<feature type="compositionally biased region" description="Basic residues" evidence="1">
    <location>
        <begin position="245"/>
        <end position="263"/>
    </location>
</feature>
<reference evidence="3" key="2">
    <citation type="submission" date="2004-10" db="EMBL/GenBank/DDBJ databases">
        <title>Chromosome-wide comparison between domesticated rice subspecies indica and japonica.</title>
        <authorList>
            <person name="Han B."/>
        </authorList>
    </citation>
    <scope>NUCLEOTIDE SEQUENCE</scope>
</reference>
<dbReference type="AlphaFoldDB" id="Q01KM3"/>
<organism evidence="3">
    <name type="scientific">Oryza sativa</name>
    <name type="common">Rice</name>
    <dbReference type="NCBI Taxonomy" id="4530"/>
    <lineage>
        <taxon>Eukaryota</taxon>
        <taxon>Viridiplantae</taxon>
        <taxon>Streptophyta</taxon>
        <taxon>Embryophyta</taxon>
        <taxon>Tracheophyta</taxon>
        <taxon>Spermatophyta</taxon>
        <taxon>Magnoliopsida</taxon>
        <taxon>Liliopsida</taxon>
        <taxon>Poales</taxon>
        <taxon>Poaceae</taxon>
        <taxon>BOP clade</taxon>
        <taxon>Oryzoideae</taxon>
        <taxon>Oryzeae</taxon>
        <taxon>Oryzinae</taxon>
        <taxon>Oryza</taxon>
    </lineage>
</organism>
<feature type="signal peptide" evidence="2">
    <location>
        <begin position="1"/>
        <end position="23"/>
    </location>
</feature>